<dbReference type="PROSITE" id="PS51450">
    <property type="entry name" value="LRR"/>
    <property type="match status" value="1"/>
</dbReference>
<dbReference type="RefSeq" id="XP_031000855.1">
    <property type="nucleotide sequence ID" value="XM_031154149.1"/>
</dbReference>
<dbReference type="InterPro" id="IPR050216">
    <property type="entry name" value="LRR_domain-containing"/>
</dbReference>
<dbReference type="Proteomes" id="UP000431533">
    <property type="component" value="Unassembled WGS sequence"/>
</dbReference>
<evidence type="ECO:0000313" key="5">
    <source>
        <dbReference type="Proteomes" id="UP000431533"/>
    </source>
</evidence>
<dbReference type="PANTHER" id="PTHR48051:SF1">
    <property type="entry name" value="RAS SUPPRESSOR PROTEIN 1"/>
    <property type="match status" value="1"/>
</dbReference>
<feature type="compositionally biased region" description="Polar residues" evidence="3">
    <location>
        <begin position="15"/>
        <end position="25"/>
    </location>
</feature>
<evidence type="ECO:0000256" key="1">
    <source>
        <dbReference type="ARBA" id="ARBA00022614"/>
    </source>
</evidence>
<name>A0A8H8QSN7_9HELO</name>
<organism evidence="4 5">
    <name type="scientific">Lachnellula hyalina</name>
    <dbReference type="NCBI Taxonomy" id="1316788"/>
    <lineage>
        <taxon>Eukaryota</taxon>
        <taxon>Fungi</taxon>
        <taxon>Dikarya</taxon>
        <taxon>Ascomycota</taxon>
        <taxon>Pezizomycotina</taxon>
        <taxon>Leotiomycetes</taxon>
        <taxon>Helotiales</taxon>
        <taxon>Lachnaceae</taxon>
        <taxon>Lachnellula</taxon>
    </lineage>
</organism>
<dbReference type="AlphaFoldDB" id="A0A8H8QSN7"/>
<evidence type="ECO:0000256" key="2">
    <source>
        <dbReference type="ARBA" id="ARBA00022737"/>
    </source>
</evidence>
<dbReference type="EMBL" id="QGMH01000498">
    <property type="protein sequence ID" value="TVY22067.1"/>
    <property type="molecule type" value="Genomic_DNA"/>
</dbReference>
<feature type="region of interest" description="Disordered" evidence="3">
    <location>
        <begin position="255"/>
        <end position="274"/>
    </location>
</feature>
<proteinExistence type="predicted"/>
<evidence type="ECO:0000256" key="3">
    <source>
        <dbReference type="SAM" id="MobiDB-lite"/>
    </source>
</evidence>
<keyword evidence="5" id="KW-1185">Reference proteome</keyword>
<dbReference type="OrthoDB" id="1668230at2759"/>
<feature type="non-terminal residue" evidence="4">
    <location>
        <position position="294"/>
    </location>
</feature>
<comment type="caution">
    <text evidence="4">The sequence shown here is derived from an EMBL/GenBank/DDBJ whole genome shotgun (WGS) entry which is preliminary data.</text>
</comment>
<dbReference type="PANTHER" id="PTHR48051">
    <property type="match status" value="1"/>
</dbReference>
<feature type="region of interest" description="Disordered" evidence="3">
    <location>
        <begin position="1"/>
        <end position="25"/>
    </location>
</feature>
<gene>
    <name evidence="4" type="primary">scrib</name>
    <name evidence="4" type="ORF">LHYA1_G009246</name>
</gene>
<keyword evidence="1" id="KW-0433">Leucine-rich repeat</keyword>
<dbReference type="InterPro" id="IPR032675">
    <property type="entry name" value="LRR_dom_sf"/>
</dbReference>
<protein>
    <submittedName>
        <fullName evidence="4">Protein lap4</fullName>
    </submittedName>
</protein>
<dbReference type="InterPro" id="IPR001611">
    <property type="entry name" value="Leu-rich_rpt"/>
</dbReference>
<dbReference type="Pfam" id="PF00560">
    <property type="entry name" value="LRR_1"/>
    <property type="match status" value="1"/>
</dbReference>
<dbReference type="GO" id="GO:0005737">
    <property type="term" value="C:cytoplasm"/>
    <property type="evidence" value="ECO:0007669"/>
    <property type="project" value="TreeGrafter"/>
</dbReference>
<sequence length="294" mass="31083">MTVNTHAHAPLPTHTKASSSPSTTEALTISKGTTKIKISTGTLLTFPLPLLSPFDTLTHLDLSNNPSLSHLPASIARLHKLKIAFFSSCAFTTFPAALSQCRSLEMVAFKSNGMVSIPEHAFPRKLRWLILTDNRLQELPKSIGLCAGLQKCMLAGNRLRGLPGEMSRCRKLGLLRLSGNQLGEVPEWVWGLPELSFLSWAGNPCLVGGGGSGGGNGSGNGSGGDETVLEDIAWEDLEIQHVLGEGASGVISKGIWKRSSSPSPSPDQAKTPDVDLPVAVKVFKGALTSDGSPL</sequence>
<keyword evidence="2" id="KW-0677">Repeat</keyword>
<dbReference type="Pfam" id="PF13855">
    <property type="entry name" value="LRR_8"/>
    <property type="match status" value="1"/>
</dbReference>
<feature type="compositionally biased region" description="Polar residues" evidence="3">
    <location>
        <begin position="258"/>
        <end position="268"/>
    </location>
</feature>
<dbReference type="SUPFAM" id="SSF52058">
    <property type="entry name" value="L domain-like"/>
    <property type="match status" value="1"/>
</dbReference>
<evidence type="ECO:0000313" key="4">
    <source>
        <dbReference type="EMBL" id="TVY22067.1"/>
    </source>
</evidence>
<accession>A0A8H8QSN7</accession>
<dbReference type="Gene3D" id="3.80.10.10">
    <property type="entry name" value="Ribonuclease Inhibitor"/>
    <property type="match status" value="1"/>
</dbReference>
<reference evidence="4 5" key="1">
    <citation type="submission" date="2018-05" db="EMBL/GenBank/DDBJ databases">
        <title>Genome sequencing and assembly of the regulated plant pathogen Lachnellula willkommii and related sister species for the development of diagnostic species identification markers.</title>
        <authorList>
            <person name="Giroux E."/>
            <person name="Bilodeau G."/>
        </authorList>
    </citation>
    <scope>NUCLEOTIDE SEQUENCE [LARGE SCALE GENOMIC DNA]</scope>
    <source>
        <strain evidence="4 5">CBS 185.66</strain>
    </source>
</reference>
<dbReference type="GeneID" id="41989444"/>